<gene>
    <name evidence="3" type="ORF">ANE_LOCUS66</name>
</gene>
<dbReference type="Pfam" id="PF14309">
    <property type="entry name" value="DUF4378"/>
    <property type="match status" value="1"/>
</dbReference>
<keyword evidence="4" id="KW-1185">Reference proteome</keyword>
<dbReference type="OrthoDB" id="1079947at2759"/>
<dbReference type="PANTHER" id="PTHR47212:SF11">
    <property type="entry name" value="PHOSPHATIDYLINOSITOL N-ACETYGLUCOSAMINLYTRANSFERASE SUBUNIT P-LIKE PROTEIN"/>
    <property type="match status" value="1"/>
</dbReference>
<feature type="region of interest" description="Disordered" evidence="1">
    <location>
        <begin position="1"/>
        <end position="26"/>
    </location>
</feature>
<name>A0A565AKU2_9BRAS</name>
<reference evidence="3" key="1">
    <citation type="submission" date="2019-07" db="EMBL/GenBank/DDBJ databases">
        <authorList>
            <person name="Dittberner H."/>
        </authorList>
    </citation>
    <scope>NUCLEOTIDE SEQUENCE [LARGE SCALE GENOMIC DNA]</scope>
</reference>
<comment type="caution">
    <text evidence="3">The sequence shown here is derived from an EMBL/GenBank/DDBJ whole genome shotgun (WGS) entry which is preliminary data.</text>
</comment>
<dbReference type="EMBL" id="CABITT030000001">
    <property type="protein sequence ID" value="VVA89621.1"/>
    <property type="molecule type" value="Genomic_DNA"/>
</dbReference>
<dbReference type="PANTHER" id="PTHR47212">
    <property type="entry name" value="ADHESIN-LIKE PROTEIN, PUTATIVE (DUF3741)-RELATED"/>
    <property type="match status" value="1"/>
</dbReference>
<dbReference type="Proteomes" id="UP000489600">
    <property type="component" value="Unassembled WGS sequence"/>
</dbReference>
<evidence type="ECO:0000259" key="2">
    <source>
        <dbReference type="Pfam" id="PF14309"/>
    </source>
</evidence>
<sequence>MRKLKHSFKKGKPQHGKRLFGKTRRKLQRSVSTKEHFFLERMTSISQKRTHQEHYDKEKHLTEMLNNGDFDQNLATSKQIQTRIVSLPEYLSPFSSPGRIWNQNSTVLLRSASDEISKVEAYDEVLKKASEAKRQPLCNQLEGKIHHTDEKQSVFKYVKAVLDAVDSNWEELYLKTEFSDQLLKPALISNIPFYPNQICNDHELLFDCINEVLFEFCRFPQWVSFVKPRTQVFSFSVESIIHKVQKEVYCRLLPSRLAHSVDQIVKEDMSKPRNWLDIRCDLECIGFETSELILNELLEELMLDLCREGDHPL</sequence>
<dbReference type="AlphaFoldDB" id="A0A565AKU2"/>
<accession>A0A565AKU2</accession>
<evidence type="ECO:0000313" key="4">
    <source>
        <dbReference type="Proteomes" id="UP000489600"/>
    </source>
</evidence>
<evidence type="ECO:0000313" key="3">
    <source>
        <dbReference type="EMBL" id="VVA89621.1"/>
    </source>
</evidence>
<evidence type="ECO:0000256" key="1">
    <source>
        <dbReference type="SAM" id="MobiDB-lite"/>
    </source>
</evidence>
<protein>
    <recommendedName>
        <fullName evidence="2">DUF4378 domain-containing protein</fullName>
    </recommendedName>
</protein>
<feature type="domain" description="DUF4378" evidence="2">
    <location>
        <begin position="155"/>
        <end position="300"/>
    </location>
</feature>
<organism evidence="3 4">
    <name type="scientific">Arabis nemorensis</name>
    <dbReference type="NCBI Taxonomy" id="586526"/>
    <lineage>
        <taxon>Eukaryota</taxon>
        <taxon>Viridiplantae</taxon>
        <taxon>Streptophyta</taxon>
        <taxon>Embryophyta</taxon>
        <taxon>Tracheophyta</taxon>
        <taxon>Spermatophyta</taxon>
        <taxon>Magnoliopsida</taxon>
        <taxon>eudicotyledons</taxon>
        <taxon>Gunneridae</taxon>
        <taxon>Pentapetalae</taxon>
        <taxon>rosids</taxon>
        <taxon>malvids</taxon>
        <taxon>Brassicales</taxon>
        <taxon>Brassicaceae</taxon>
        <taxon>Arabideae</taxon>
        <taxon>Arabis</taxon>
    </lineage>
</organism>
<dbReference type="InterPro" id="IPR025486">
    <property type="entry name" value="DUF4378"/>
</dbReference>
<proteinExistence type="predicted"/>